<reference evidence="1" key="1">
    <citation type="submission" date="2014-11" db="EMBL/GenBank/DDBJ databases">
        <authorList>
            <person name="Amaro Gonzalez C."/>
        </authorList>
    </citation>
    <scope>NUCLEOTIDE SEQUENCE</scope>
</reference>
<organism evidence="1">
    <name type="scientific">Anguilla anguilla</name>
    <name type="common">European freshwater eel</name>
    <name type="synonym">Muraena anguilla</name>
    <dbReference type="NCBI Taxonomy" id="7936"/>
    <lineage>
        <taxon>Eukaryota</taxon>
        <taxon>Metazoa</taxon>
        <taxon>Chordata</taxon>
        <taxon>Craniata</taxon>
        <taxon>Vertebrata</taxon>
        <taxon>Euteleostomi</taxon>
        <taxon>Actinopterygii</taxon>
        <taxon>Neopterygii</taxon>
        <taxon>Teleostei</taxon>
        <taxon>Anguilliformes</taxon>
        <taxon>Anguillidae</taxon>
        <taxon>Anguilla</taxon>
    </lineage>
</organism>
<sequence>MCVYFCFLAKHF</sequence>
<dbReference type="EMBL" id="GBXM01058571">
    <property type="protein sequence ID" value="JAH50006.1"/>
    <property type="molecule type" value="Transcribed_RNA"/>
</dbReference>
<name>A0A0E9T8P1_ANGAN</name>
<reference evidence="1" key="2">
    <citation type="journal article" date="2015" name="Fish Shellfish Immunol.">
        <title>Early steps in the European eel (Anguilla anguilla)-Vibrio vulnificus interaction in the gills: Role of the RtxA13 toxin.</title>
        <authorList>
            <person name="Callol A."/>
            <person name="Pajuelo D."/>
            <person name="Ebbesson L."/>
            <person name="Teles M."/>
            <person name="MacKenzie S."/>
            <person name="Amaro C."/>
        </authorList>
    </citation>
    <scope>NUCLEOTIDE SEQUENCE</scope>
</reference>
<accession>A0A0E9T8P1</accession>
<protein>
    <submittedName>
        <fullName evidence="1">Uncharacterized protein</fullName>
    </submittedName>
</protein>
<evidence type="ECO:0000313" key="1">
    <source>
        <dbReference type="EMBL" id="JAH50006.1"/>
    </source>
</evidence>
<proteinExistence type="predicted"/>